<accession>A0AA49ERG9</accession>
<reference evidence="1" key="1">
    <citation type="submission" date="2023-03" db="EMBL/GenBank/DDBJ databases">
        <authorList>
            <person name="Barcik Weissman S.N."/>
            <person name="Chang S."/>
            <person name="Chen D.A."/>
            <person name="Chew B."/>
            <person name="De Jesus J.L."/>
            <person name="Han M.T."/>
            <person name="Hsu T.-Y."/>
            <person name="Rivera W."/>
            <person name="Vu T.L."/>
            <person name="Garza D.R."/>
            <person name="Stephenson J.C."/>
            <person name="Zorawik M."/>
            <person name="Reddi K."/>
            <person name="Freise A.C."/>
            <person name="Furlong K.P."/>
            <person name="Rudner A.D."/>
            <person name="Beyer A.R."/>
            <person name="Chong R.A."/>
            <person name="Edgington N.P."/>
            <person name="Garcia Costas A.M."/>
            <person name="Gibb B.P."/>
            <person name="Klyczek K.K."/>
            <person name="Swerdlow S.J."/>
            <person name="Russell D.A."/>
            <person name="Jacobs-Sera D."/>
            <person name="Hatfull G.F."/>
        </authorList>
    </citation>
    <scope>NUCLEOTIDE SEQUENCE</scope>
</reference>
<sequence>MPTKNPTAAEAMGDKVPFTFDGVDYLLTPTSEWPFAALEEFENGRIAAFLKLVLDPEQYEKFKATKPTVGRTNEFVTAFQAALGLQGKLAALAAVLREADDALEADLQAHYRVDLAAFWRGEISLRRLSVLVKHLPGDSATSAHYNKSAANWSTTDYLLADVYAALTGSTHPSRPKPSQASRQANLAAKLKAQQARLAAHNSS</sequence>
<dbReference type="Proteomes" id="UP001240749">
    <property type="component" value="Segment"/>
</dbReference>
<keyword evidence="2" id="KW-1185">Reference proteome</keyword>
<evidence type="ECO:0000313" key="2">
    <source>
        <dbReference type="Proteomes" id="UP001240749"/>
    </source>
</evidence>
<gene>
    <name evidence="1" type="primary">14</name>
    <name evidence="1" type="ORF">SEA_EMOTION_14</name>
</gene>
<protein>
    <submittedName>
        <fullName evidence="1">Tail assembly chaperone</fullName>
    </submittedName>
</protein>
<proteinExistence type="predicted"/>
<organism evidence="1 2">
    <name type="scientific">Arthrobacter phage Emotion</name>
    <dbReference type="NCBI Taxonomy" id="3038361"/>
    <lineage>
        <taxon>Viruses</taxon>
        <taxon>Duplodnaviria</taxon>
        <taxon>Heunggongvirae</taxon>
        <taxon>Uroviricota</taxon>
        <taxon>Caudoviricetes</taxon>
        <taxon>Casidaviridae</taxon>
        <taxon>Emotionvirus</taxon>
        <taxon>Emotionvirus emotion</taxon>
    </lineage>
</organism>
<evidence type="ECO:0000313" key="1">
    <source>
        <dbReference type="EMBL" id="WGH21363.1"/>
    </source>
</evidence>
<dbReference type="EMBL" id="OQ709216">
    <property type="protein sequence ID" value="WGH21363.1"/>
    <property type="molecule type" value="Genomic_DNA"/>
</dbReference>
<name>A0AA49ERG9_9CAUD</name>